<dbReference type="GO" id="GO:0000976">
    <property type="term" value="F:transcription cis-regulatory region binding"/>
    <property type="evidence" value="ECO:0007669"/>
    <property type="project" value="TreeGrafter"/>
</dbReference>
<dbReference type="Proteomes" id="UP000005096">
    <property type="component" value="Chromosome"/>
</dbReference>
<evidence type="ECO:0000256" key="5">
    <source>
        <dbReference type="ARBA" id="ARBA00023125"/>
    </source>
</evidence>
<dbReference type="OrthoDB" id="8659436at2"/>
<proteinExistence type="inferred from homology"/>
<keyword evidence="4" id="KW-0805">Transcription regulation</keyword>
<dbReference type="SUPFAM" id="SSF46785">
    <property type="entry name" value="Winged helix' DNA-binding domain"/>
    <property type="match status" value="1"/>
</dbReference>
<evidence type="ECO:0000256" key="4">
    <source>
        <dbReference type="ARBA" id="ARBA00023015"/>
    </source>
</evidence>
<gene>
    <name evidence="8" type="ORF">Apau_0685</name>
</gene>
<dbReference type="InterPro" id="IPR043135">
    <property type="entry name" value="Fur_C"/>
</dbReference>
<protein>
    <submittedName>
        <fullName evidence="8">Ferric uptake regulator, Fur family</fullName>
    </submittedName>
</protein>
<evidence type="ECO:0000256" key="6">
    <source>
        <dbReference type="ARBA" id="ARBA00023163"/>
    </source>
</evidence>
<accession>E3CUN4</accession>
<dbReference type="RefSeq" id="WP_006300276.1">
    <property type="nucleotide sequence ID" value="NZ_CM001022.1"/>
</dbReference>
<keyword evidence="3 7" id="KW-0862">Zinc</keyword>
<dbReference type="GO" id="GO:0008270">
    <property type="term" value="F:zinc ion binding"/>
    <property type="evidence" value="ECO:0007669"/>
    <property type="project" value="TreeGrafter"/>
</dbReference>
<reference evidence="8 9" key="1">
    <citation type="journal article" date="2010" name="Stand. Genomic Sci.">
        <title>Non-contiguous finished genome sequence of Aminomonas paucivorans type strain (GLU-3).</title>
        <authorList>
            <person name="Pitluck S."/>
            <person name="Yasawong M."/>
            <person name="Held B."/>
            <person name="Lapidus A."/>
            <person name="Nolan M."/>
            <person name="Copeland A."/>
            <person name="Lucas S."/>
            <person name="Del Rio T.G."/>
            <person name="Tice H."/>
            <person name="Cheng J.F."/>
            <person name="Chertkov O."/>
            <person name="Goodwin L."/>
            <person name="Tapia R."/>
            <person name="Han C."/>
            <person name="Liolios K."/>
            <person name="Ivanova N."/>
            <person name="Mavromatis K."/>
            <person name="Ovchinnikova G."/>
            <person name="Pati A."/>
            <person name="Chen A."/>
            <person name="Palaniappan K."/>
            <person name="Land M."/>
            <person name="Hauser L."/>
            <person name="Chang Y.J."/>
            <person name="Jeffries C.D."/>
            <person name="Pukall R."/>
            <person name="Spring S."/>
            <person name="Rohde M."/>
            <person name="Sikorski J."/>
            <person name="Goker M."/>
            <person name="Woyke T."/>
            <person name="Bristow J."/>
            <person name="Eisen J.A."/>
            <person name="Markowitz V."/>
            <person name="Hugenholtz P."/>
            <person name="Kyrpides N.C."/>
            <person name="Klenk H.P."/>
        </authorList>
    </citation>
    <scope>NUCLEOTIDE SEQUENCE [LARGE SCALE GENOMIC DNA]</scope>
    <source>
        <strain evidence="8 9">DSM 12260</strain>
    </source>
</reference>
<keyword evidence="5" id="KW-0238">DNA-binding</keyword>
<evidence type="ECO:0000256" key="7">
    <source>
        <dbReference type="PIRSR" id="PIRSR602481-1"/>
    </source>
</evidence>
<dbReference type="PANTHER" id="PTHR33202">
    <property type="entry name" value="ZINC UPTAKE REGULATION PROTEIN"/>
    <property type="match status" value="1"/>
</dbReference>
<feature type="binding site" evidence="7">
    <location>
        <position position="130"/>
    </location>
    <ligand>
        <name>Zn(2+)</name>
        <dbReference type="ChEBI" id="CHEBI:29105"/>
    </ligand>
</feature>
<dbReference type="Pfam" id="PF01475">
    <property type="entry name" value="FUR"/>
    <property type="match status" value="1"/>
</dbReference>
<feature type="binding site" evidence="7">
    <location>
        <position position="94"/>
    </location>
    <ligand>
        <name>Zn(2+)</name>
        <dbReference type="ChEBI" id="CHEBI:29105"/>
    </ligand>
</feature>
<evidence type="ECO:0000256" key="2">
    <source>
        <dbReference type="ARBA" id="ARBA00022491"/>
    </source>
</evidence>
<dbReference type="EMBL" id="CM001022">
    <property type="protein sequence ID" value="EFQ23114.1"/>
    <property type="molecule type" value="Genomic_DNA"/>
</dbReference>
<dbReference type="eggNOG" id="COG0735">
    <property type="taxonomic scope" value="Bacteria"/>
</dbReference>
<dbReference type="InterPro" id="IPR002481">
    <property type="entry name" value="FUR"/>
</dbReference>
<dbReference type="PaxDb" id="584708-Apau_0685"/>
<dbReference type="InterPro" id="IPR036388">
    <property type="entry name" value="WH-like_DNA-bd_sf"/>
</dbReference>
<evidence type="ECO:0000256" key="1">
    <source>
        <dbReference type="ARBA" id="ARBA00007957"/>
    </source>
</evidence>
<evidence type="ECO:0000256" key="3">
    <source>
        <dbReference type="ARBA" id="ARBA00022833"/>
    </source>
</evidence>
<dbReference type="Gene3D" id="1.10.10.10">
    <property type="entry name" value="Winged helix-like DNA-binding domain superfamily/Winged helix DNA-binding domain"/>
    <property type="match status" value="1"/>
</dbReference>
<dbReference type="PANTHER" id="PTHR33202:SF7">
    <property type="entry name" value="FERRIC UPTAKE REGULATION PROTEIN"/>
    <property type="match status" value="1"/>
</dbReference>
<organism evidence="8 9">
    <name type="scientific">Aminomonas paucivorans DSM 12260</name>
    <dbReference type="NCBI Taxonomy" id="584708"/>
    <lineage>
        <taxon>Bacteria</taxon>
        <taxon>Thermotogati</taxon>
        <taxon>Synergistota</taxon>
        <taxon>Synergistia</taxon>
        <taxon>Synergistales</taxon>
        <taxon>Synergistaceae</taxon>
        <taxon>Aminomonas</taxon>
    </lineage>
</organism>
<feature type="binding site" evidence="7">
    <location>
        <position position="97"/>
    </location>
    <ligand>
        <name>Zn(2+)</name>
        <dbReference type="ChEBI" id="CHEBI:29105"/>
    </ligand>
</feature>
<comment type="similarity">
    <text evidence="1">Belongs to the Fur family.</text>
</comment>
<dbReference type="GO" id="GO:0045892">
    <property type="term" value="P:negative regulation of DNA-templated transcription"/>
    <property type="evidence" value="ECO:0007669"/>
    <property type="project" value="TreeGrafter"/>
</dbReference>
<comment type="cofactor">
    <cofactor evidence="7">
        <name>Zn(2+)</name>
        <dbReference type="ChEBI" id="CHEBI:29105"/>
    </cofactor>
    <text evidence="7">Binds 1 zinc ion per subunit.</text>
</comment>
<dbReference type="HOGENOM" id="CLU_096072_6_0_0"/>
<dbReference type="STRING" id="584708.Apau_0685"/>
<dbReference type="GO" id="GO:0003700">
    <property type="term" value="F:DNA-binding transcription factor activity"/>
    <property type="evidence" value="ECO:0007669"/>
    <property type="project" value="InterPro"/>
</dbReference>
<name>E3CUN4_9BACT</name>
<dbReference type="GO" id="GO:1900376">
    <property type="term" value="P:regulation of secondary metabolite biosynthetic process"/>
    <property type="evidence" value="ECO:0007669"/>
    <property type="project" value="TreeGrafter"/>
</dbReference>
<dbReference type="Gene3D" id="3.30.1490.190">
    <property type="match status" value="1"/>
</dbReference>
<evidence type="ECO:0000313" key="9">
    <source>
        <dbReference type="Proteomes" id="UP000005096"/>
    </source>
</evidence>
<evidence type="ECO:0000313" key="8">
    <source>
        <dbReference type="EMBL" id="EFQ23114.1"/>
    </source>
</evidence>
<feature type="binding site" evidence="7">
    <location>
        <position position="133"/>
    </location>
    <ligand>
        <name>Zn(2+)</name>
        <dbReference type="ChEBI" id="CHEBI:29105"/>
    </ligand>
</feature>
<dbReference type="InterPro" id="IPR036390">
    <property type="entry name" value="WH_DNA-bd_sf"/>
</dbReference>
<keyword evidence="7" id="KW-0479">Metal-binding</keyword>
<keyword evidence="6" id="KW-0804">Transcription</keyword>
<sequence length="146" mass="16237">MTISEDLQGRGLRATPFREELLSLLRAEGLPLSHQEIQGRFREKVDRVTLYRNLELLRTHGLVHQVQGLDGAWRFCAHDVSGPGCPGNHVHLLCVVCGRMECLVDQPLPRVAVHEGFEVEGKQLVVYGCCSGCREKKTSQGEDGTC</sequence>
<keyword evidence="9" id="KW-1185">Reference proteome</keyword>
<keyword evidence="2" id="KW-0678">Repressor</keyword>
<dbReference type="AlphaFoldDB" id="E3CUN4"/>